<evidence type="ECO:0000313" key="3">
    <source>
        <dbReference type="EnsemblMetazoa" id="AATE017541-PA.1"/>
    </source>
</evidence>
<feature type="transmembrane region" description="Helical" evidence="2">
    <location>
        <begin position="296"/>
        <end position="319"/>
    </location>
</feature>
<dbReference type="VEuPathDB" id="VectorBase:AATE017541"/>
<dbReference type="AlphaFoldDB" id="A0A182JG94"/>
<reference evidence="3" key="1">
    <citation type="submission" date="2022-08" db="UniProtKB">
        <authorList>
            <consortium name="EnsemblMetazoa"/>
        </authorList>
    </citation>
    <scope>IDENTIFICATION</scope>
    <source>
        <strain evidence="3">EBRO</strain>
    </source>
</reference>
<proteinExistence type="predicted"/>
<sequence length="350" mass="37882">MSGTQSGAHSFGCFSNASMDCEGREKVTGKQTKTPNNQHKAHTSAVQLAYSAEAKRLPTTPKPIKQKPSDQDQIVKARSIWPREYCRQRVILPCTQDESPTGRLDVCWSRCSSSDERGGPETTPERCHLQLTVRRMVRNESLVVANVSWGATGSAPKCAGPVDAGSQCLVTWEVSGGGLMGNLLTESSGVQLSLWPDTNYRIQVTCRSKHESVPLVRSAPLTLNTSGATVLERRTSTTTTTTPATPVSILPWPNEIAEGDDDEALARELDSSDGQQRTPSGKLHAWMVARDSQNTLAVLALFVALLLALLALLTIAALVRWRPGAGESPDRIEKDVLVENELTVHGRCGS</sequence>
<dbReference type="EnsemblMetazoa" id="AATE017541-RA">
    <property type="protein sequence ID" value="AATE017541-PA.1"/>
    <property type="gene ID" value="AATE017541"/>
</dbReference>
<keyword evidence="2" id="KW-1133">Transmembrane helix</keyword>
<name>A0A182JG94_ANOAO</name>
<organism evidence="3">
    <name type="scientific">Anopheles atroparvus</name>
    <name type="common">European mosquito</name>
    <dbReference type="NCBI Taxonomy" id="41427"/>
    <lineage>
        <taxon>Eukaryota</taxon>
        <taxon>Metazoa</taxon>
        <taxon>Ecdysozoa</taxon>
        <taxon>Arthropoda</taxon>
        <taxon>Hexapoda</taxon>
        <taxon>Insecta</taxon>
        <taxon>Pterygota</taxon>
        <taxon>Neoptera</taxon>
        <taxon>Endopterygota</taxon>
        <taxon>Diptera</taxon>
        <taxon>Nematocera</taxon>
        <taxon>Culicoidea</taxon>
        <taxon>Culicidae</taxon>
        <taxon>Anophelinae</taxon>
        <taxon>Anopheles</taxon>
    </lineage>
</organism>
<feature type="region of interest" description="Disordered" evidence="1">
    <location>
        <begin position="24"/>
        <end position="45"/>
    </location>
</feature>
<evidence type="ECO:0000256" key="2">
    <source>
        <dbReference type="SAM" id="Phobius"/>
    </source>
</evidence>
<keyword evidence="2" id="KW-0472">Membrane</keyword>
<protein>
    <submittedName>
        <fullName evidence="3">Uncharacterized protein</fullName>
    </submittedName>
</protein>
<keyword evidence="2" id="KW-0812">Transmembrane</keyword>
<accession>A0A182JG94</accession>
<evidence type="ECO:0000256" key="1">
    <source>
        <dbReference type="SAM" id="MobiDB-lite"/>
    </source>
</evidence>
<feature type="compositionally biased region" description="Polar residues" evidence="1">
    <location>
        <begin position="29"/>
        <end position="38"/>
    </location>
</feature>